<reference evidence="2" key="1">
    <citation type="submission" date="2019-08" db="EMBL/GenBank/DDBJ databases">
        <title>Limnoglobus roseus gen. nov., sp. nov., a novel freshwater planctomycete with a giant genome from the family Gemmataceae.</title>
        <authorList>
            <person name="Kulichevskaya I.S."/>
            <person name="Naumoff D.G."/>
            <person name="Miroshnikov K."/>
            <person name="Ivanova A."/>
            <person name="Philippov D.A."/>
            <person name="Hakobyan A."/>
            <person name="Rijpstra I.C."/>
            <person name="Sinninghe Damste J.S."/>
            <person name="Liesack W."/>
            <person name="Dedysh S.N."/>
        </authorList>
    </citation>
    <scope>NUCLEOTIDE SEQUENCE [LARGE SCALE GENOMIC DNA]</scope>
    <source>
        <strain evidence="2">PX52</strain>
    </source>
</reference>
<accession>A0A5C1AE86</accession>
<dbReference type="RefSeq" id="WP_246173438.1">
    <property type="nucleotide sequence ID" value="NZ_CP042425.1"/>
</dbReference>
<protein>
    <submittedName>
        <fullName evidence="1">SMI1/KNR4 family protein</fullName>
    </submittedName>
</protein>
<gene>
    <name evidence="1" type="ORF">PX52LOC_04541</name>
</gene>
<dbReference type="KEGG" id="lrs:PX52LOC_04541"/>
<evidence type="ECO:0000313" key="1">
    <source>
        <dbReference type="EMBL" id="QEL17551.1"/>
    </source>
</evidence>
<dbReference type="Proteomes" id="UP000324974">
    <property type="component" value="Chromosome"/>
</dbReference>
<sequence length="204" mass="22659">MTEAEWLADGDPTAMLDFFKREADGRKLRLYACACCRCEWDKLTDERSRAAVAFAEKYADGLLSDLSLWEQCSLATTAWGERVRSGGTEDVTHIFLLARTATEEALRLRRRAYPPYGLPALPSVMRDILGNPFRHFIPDSSWLTSTTVGLAETIYEERAFDRLPILADALQDAGCEDADVLGHCRGDGVHVRGCWVVDGVLGKG</sequence>
<proteinExistence type="predicted"/>
<dbReference type="AlphaFoldDB" id="A0A5C1AE86"/>
<name>A0A5C1AE86_9BACT</name>
<keyword evidence="2" id="KW-1185">Reference proteome</keyword>
<evidence type="ECO:0000313" key="2">
    <source>
        <dbReference type="Proteomes" id="UP000324974"/>
    </source>
</evidence>
<dbReference type="EMBL" id="CP042425">
    <property type="protein sequence ID" value="QEL17551.1"/>
    <property type="molecule type" value="Genomic_DNA"/>
</dbReference>
<organism evidence="1 2">
    <name type="scientific">Limnoglobus roseus</name>
    <dbReference type="NCBI Taxonomy" id="2598579"/>
    <lineage>
        <taxon>Bacteria</taxon>
        <taxon>Pseudomonadati</taxon>
        <taxon>Planctomycetota</taxon>
        <taxon>Planctomycetia</taxon>
        <taxon>Gemmatales</taxon>
        <taxon>Gemmataceae</taxon>
        <taxon>Limnoglobus</taxon>
    </lineage>
</organism>